<comment type="catalytic activity">
    <reaction evidence="14">
        <text>prephenate + NAD(+) = 3-(4-hydroxyphenyl)pyruvate + CO2 + NADH</text>
        <dbReference type="Rhea" id="RHEA:13869"/>
        <dbReference type="ChEBI" id="CHEBI:16526"/>
        <dbReference type="ChEBI" id="CHEBI:29934"/>
        <dbReference type="ChEBI" id="CHEBI:36242"/>
        <dbReference type="ChEBI" id="CHEBI:57540"/>
        <dbReference type="ChEBI" id="CHEBI:57945"/>
        <dbReference type="EC" id="1.3.1.12"/>
    </reaction>
</comment>
<protein>
    <recommendedName>
        <fullName evidence="15">3-phosphoshikimate 1-carboxyvinyltransferase</fullName>
        <ecNumber evidence="15">2.5.1.19</ecNumber>
    </recommendedName>
    <alternativeName>
        <fullName evidence="15">5-enolpyruvylshikimate-3-phosphate synthase</fullName>
        <shortName evidence="15">EPSP synthase</shortName>
        <shortName evidence="15">EPSPS</shortName>
    </alternativeName>
</protein>
<dbReference type="InterPro" id="IPR046826">
    <property type="entry name" value="PDH_N"/>
</dbReference>
<evidence type="ECO:0000313" key="17">
    <source>
        <dbReference type="EMBL" id="WBE24445.1"/>
    </source>
</evidence>
<comment type="caution">
    <text evidence="15">Lacks conserved residue(s) required for the propagation of feature annotation.</text>
</comment>
<accession>A0AAF0AIH8</accession>
<feature type="binding site" evidence="15">
    <location>
        <position position="476"/>
    </location>
    <ligand>
        <name>3-phosphoshikimate</name>
        <dbReference type="ChEBI" id="CHEBI:145989"/>
    </ligand>
</feature>
<dbReference type="FunFam" id="3.40.50.720:FF:000208">
    <property type="entry name" value="Prephenate dehydrogenase"/>
    <property type="match status" value="1"/>
</dbReference>
<evidence type="ECO:0000256" key="5">
    <source>
        <dbReference type="ARBA" id="ARBA00009948"/>
    </source>
</evidence>
<keyword evidence="9 15" id="KW-0808">Transferase</keyword>
<evidence type="ECO:0000256" key="11">
    <source>
        <dbReference type="ARBA" id="ARBA00023027"/>
    </source>
</evidence>
<dbReference type="GO" id="GO:0070403">
    <property type="term" value="F:NAD+ binding"/>
    <property type="evidence" value="ECO:0007669"/>
    <property type="project" value="InterPro"/>
</dbReference>
<dbReference type="KEGG" id="dce:O6P33_08655"/>
<dbReference type="InterPro" id="IPR006264">
    <property type="entry name" value="EPSP_synthase"/>
</dbReference>
<dbReference type="Gene3D" id="3.40.50.720">
    <property type="entry name" value="NAD(P)-binding Rossmann-like Domain"/>
    <property type="match status" value="1"/>
</dbReference>
<evidence type="ECO:0000256" key="14">
    <source>
        <dbReference type="ARBA" id="ARBA00049260"/>
    </source>
</evidence>
<dbReference type="InterPro" id="IPR046825">
    <property type="entry name" value="PDH_C"/>
</dbReference>
<organism evidence="17 18">
    <name type="scientific">Denitrificimonas caeni</name>
    <dbReference type="NCBI Taxonomy" id="521720"/>
    <lineage>
        <taxon>Bacteria</taxon>
        <taxon>Pseudomonadati</taxon>
        <taxon>Pseudomonadota</taxon>
        <taxon>Gammaproteobacteria</taxon>
        <taxon>Pseudomonadales</taxon>
        <taxon>Pseudomonadaceae</taxon>
        <taxon>Denitrificimonas</taxon>
    </lineage>
</organism>
<evidence type="ECO:0000256" key="10">
    <source>
        <dbReference type="ARBA" id="ARBA00023002"/>
    </source>
</evidence>
<dbReference type="FunFam" id="1.10.3660.10:FF:000003">
    <property type="entry name" value="Prephenate dehydrogenase"/>
    <property type="match status" value="1"/>
</dbReference>
<feature type="binding site" evidence="15">
    <location>
        <position position="330"/>
    </location>
    <ligand>
        <name>3-phosphoshikimate</name>
        <dbReference type="ChEBI" id="CHEBI:145989"/>
    </ligand>
</feature>
<sequence length="744" mass="79051">MQKTPPATPLVKRLVVIGLGLIGASFAKGIRDLGLAEEVIGVDLNLQACQRAVELGVVDSCSTDLAAACKDADVIMLAVPVLALQTLLSKLAALNLKNTIITDAGSVKGHLLAAAQAAFGKLPPLLVLGHPIAGSERSGVEAANPGLFKHHKVILTPHAHTDPAALACVEQLWQGLGADVESMSVDQHDRVLAATSHLPHLLAFGLVDSLAKRSENLEIFRYAAGGFRDFTRIAGSDPVMWHDIFLANREAVLQQLDQFRGDLDVLRNAIAEEDGRHLLGVFTRARVAREHFSTILAQRAYVETMLDNNLIFLASPGGQVNGSIRVPGDKSISHRAIMLGSLAEGVTEIDGFLEGEDALATIQAFRDMGVVIEGPEKGRVVVHGVGLHGLQAPPGPIYVGNSGTTMRLLSGILAAQNFDTTLTGDASLSKRPMNRIAKPLREMGAVIETAAEGRPPLTLRGGQRLTGMHYAMPMASAQVKSCLLLAGMYASGETSVTEPAPTRDHTERMLRGFGYPVEVNGPTAKIESNHALTATHIEVPADISSAAFFMVAACIAPDSELLLEHIGINPTRTGIIDILKLMGADLSLERIHEVGGELVADIRVRSSRLKGIEIPLELVPLAIDEFPVLFIAAACAEGRTILRGAEELRVKESDRIQVMVDGLTTLGVSAQGTPDGIIIEGGPMGGGEIWAHGDHRIAMSFSVAALRANAAIRIHDSVHVATSFPNFLALCKQVGMHVEPEVHS</sequence>
<evidence type="ECO:0000256" key="1">
    <source>
        <dbReference type="ARBA" id="ARBA00002174"/>
    </source>
</evidence>
<dbReference type="Pfam" id="PF02153">
    <property type="entry name" value="PDH_N"/>
    <property type="match status" value="1"/>
</dbReference>
<dbReference type="GO" id="GO:0009423">
    <property type="term" value="P:chorismate biosynthetic process"/>
    <property type="evidence" value="ECO:0007669"/>
    <property type="project" value="UniProtKB-UniRule"/>
</dbReference>
<dbReference type="InterPro" id="IPR023193">
    <property type="entry name" value="EPSP_synthase_CS"/>
</dbReference>
<dbReference type="PANTHER" id="PTHR21090">
    <property type="entry name" value="AROM/DEHYDROQUINATE SYNTHASE"/>
    <property type="match status" value="1"/>
</dbReference>
<keyword evidence="11" id="KW-0520">NAD</keyword>
<feature type="binding site" evidence="15">
    <location>
        <position position="655"/>
    </location>
    <ligand>
        <name>phosphoenolpyruvate</name>
        <dbReference type="ChEBI" id="CHEBI:58702"/>
    </ligand>
</feature>
<dbReference type="PROSITE" id="PS00885">
    <property type="entry name" value="EPSP_SYNTHASE_2"/>
    <property type="match status" value="1"/>
</dbReference>
<evidence type="ECO:0000256" key="7">
    <source>
        <dbReference type="ARBA" id="ARBA00022498"/>
    </source>
</evidence>
<dbReference type="InterPro" id="IPR008927">
    <property type="entry name" value="6-PGluconate_DH-like_C_sf"/>
</dbReference>
<comment type="subunit">
    <text evidence="15">Monomer.</text>
</comment>
<keyword evidence="8 15" id="KW-0028">Amino-acid biosynthesis</keyword>
<evidence type="ECO:0000313" key="18">
    <source>
        <dbReference type="Proteomes" id="UP001212189"/>
    </source>
</evidence>
<dbReference type="AlphaFoldDB" id="A0AAF0AIH8"/>
<dbReference type="EC" id="2.5.1.19" evidence="15"/>
<dbReference type="FunFam" id="3.65.10.10:FF:000005">
    <property type="entry name" value="3-phosphoshikimate 1-carboxyvinyltransferase"/>
    <property type="match status" value="1"/>
</dbReference>
<feature type="domain" description="Prephenate/arogenate dehydrogenase" evidence="16">
    <location>
        <begin position="12"/>
        <end position="300"/>
    </location>
</feature>
<name>A0AAF0AIH8_9GAMM</name>
<feature type="binding site" evidence="15">
    <location>
        <position position="431"/>
    </location>
    <ligand>
        <name>phosphoenolpyruvate</name>
        <dbReference type="ChEBI" id="CHEBI:58702"/>
    </ligand>
</feature>
<gene>
    <name evidence="15" type="primary">aroA</name>
    <name evidence="17" type="ORF">O6P33_08655</name>
</gene>
<evidence type="ECO:0000256" key="8">
    <source>
        <dbReference type="ARBA" id="ARBA00022605"/>
    </source>
</evidence>
<feature type="active site" description="Proton acceptor" evidence="15">
    <location>
        <position position="624"/>
    </location>
</feature>
<evidence type="ECO:0000256" key="3">
    <source>
        <dbReference type="ARBA" id="ARBA00005067"/>
    </source>
</evidence>
<comment type="similarity">
    <text evidence="5 15">Belongs to the EPSP synthase family.</text>
</comment>
<dbReference type="GO" id="GO:0008977">
    <property type="term" value="F:prephenate dehydrogenase (NAD+) activity"/>
    <property type="evidence" value="ECO:0007669"/>
    <property type="project" value="UniProtKB-EC"/>
</dbReference>
<dbReference type="GO" id="GO:0004665">
    <property type="term" value="F:prephenate dehydrogenase (NADP+) activity"/>
    <property type="evidence" value="ECO:0007669"/>
    <property type="project" value="InterPro"/>
</dbReference>
<evidence type="ECO:0000256" key="12">
    <source>
        <dbReference type="ARBA" id="ARBA00023141"/>
    </source>
</evidence>
<dbReference type="Pfam" id="PF20463">
    <property type="entry name" value="PDH_C"/>
    <property type="match status" value="1"/>
</dbReference>
<evidence type="ECO:0000259" key="16">
    <source>
        <dbReference type="PROSITE" id="PS51176"/>
    </source>
</evidence>
<keyword evidence="7" id="KW-0827">Tyrosine biosynthesis</keyword>
<comment type="subcellular location">
    <subcellularLocation>
        <location evidence="15">Cytoplasm</location>
    </subcellularLocation>
</comment>
<comment type="pathway">
    <text evidence="3">Amino-acid biosynthesis; L-tyrosine biosynthesis; (4-hydroxyphenyl)pyruvate from prephenate (NAD(+) route): step 1/1.</text>
</comment>
<evidence type="ECO:0000256" key="6">
    <source>
        <dbReference type="ARBA" id="ARBA00022490"/>
    </source>
</evidence>
<dbReference type="Gene3D" id="3.65.10.10">
    <property type="entry name" value="Enolpyruvate transferase domain"/>
    <property type="match status" value="2"/>
</dbReference>
<dbReference type="GO" id="GO:0005737">
    <property type="term" value="C:cytoplasm"/>
    <property type="evidence" value="ECO:0007669"/>
    <property type="project" value="UniProtKB-SubCell"/>
</dbReference>
<dbReference type="HAMAP" id="MF_00210">
    <property type="entry name" value="EPSP_synth"/>
    <property type="match status" value="1"/>
</dbReference>
<feature type="binding site" evidence="15">
    <location>
        <position position="696"/>
    </location>
    <ligand>
        <name>phosphoenolpyruvate</name>
        <dbReference type="ChEBI" id="CHEBI:58702"/>
    </ligand>
</feature>
<dbReference type="CDD" id="cd01556">
    <property type="entry name" value="EPSP_synthase"/>
    <property type="match status" value="1"/>
</dbReference>
<dbReference type="InterPro" id="IPR036968">
    <property type="entry name" value="Enolpyruvate_Tfrase_sf"/>
</dbReference>
<keyword evidence="12 15" id="KW-0057">Aromatic amino acid biosynthesis</keyword>
<dbReference type="Gene3D" id="1.10.3660.10">
    <property type="entry name" value="6-phosphogluconate dehydrogenase C-terminal like domain"/>
    <property type="match status" value="1"/>
</dbReference>
<evidence type="ECO:0000256" key="4">
    <source>
        <dbReference type="ARBA" id="ARBA00007964"/>
    </source>
</evidence>
<dbReference type="InterPro" id="IPR003099">
    <property type="entry name" value="Prephen_DH"/>
</dbReference>
<dbReference type="GO" id="GO:0006571">
    <property type="term" value="P:tyrosine biosynthetic process"/>
    <property type="evidence" value="ECO:0007669"/>
    <property type="project" value="UniProtKB-KW"/>
</dbReference>
<dbReference type="SUPFAM" id="SSF51735">
    <property type="entry name" value="NAD(P)-binding Rossmann-fold domains"/>
    <property type="match status" value="1"/>
</dbReference>
<feature type="binding site" evidence="15">
    <location>
        <position position="330"/>
    </location>
    <ligand>
        <name>phosphoenolpyruvate</name>
        <dbReference type="ChEBI" id="CHEBI:58702"/>
    </ligand>
</feature>
<comment type="function">
    <text evidence="1 15">Catalyzes the transfer of the enolpyruvyl moiety of phosphoenolpyruvate (PEP) to the 5-hydroxyl of shikimate-3-phosphate (S3P) to produce enolpyruvyl shikimate-3-phosphate and inorganic phosphate.</text>
</comment>
<feature type="binding site" evidence="15">
    <location>
        <position position="331"/>
    </location>
    <ligand>
        <name>3-phosphoshikimate</name>
        <dbReference type="ChEBI" id="CHEBI:145989"/>
    </ligand>
</feature>
<keyword evidence="6 15" id="KW-0963">Cytoplasm</keyword>
<dbReference type="InterPro" id="IPR001986">
    <property type="entry name" value="Enolpyruvate_Tfrase_dom"/>
</dbReference>
<evidence type="ECO:0000256" key="13">
    <source>
        <dbReference type="ARBA" id="ARBA00044633"/>
    </source>
</evidence>
<proteinExistence type="inferred from homology"/>
<dbReference type="PANTHER" id="PTHR21090:SF5">
    <property type="entry name" value="PENTAFUNCTIONAL AROM POLYPEPTIDE"/>
    <property type="match status" value="1"/>
</dbReference>
<evidence type="ECO:0000256" key="2">
    <source>
        <dbReference type="ARBA" id="ARBA00004811"/>
    </source>
</evidence>
<comment type="catalytic activity">
    <reaction evidence="13">
        <text>3-phosphoshikimate + phosphoenolpyruvate = 5-O-(1-carboxyvinyl)-3-phosphoshikimate + phosphate</text>
        <dbReference type="Rhea" id="RHEA:21256"/>
        <dbReference type="ChEBI" id="CHEBI:43474"/>
        <dbReference type="ChEBI" id="CHEBI:57701"/>
        <dbReference type="ChEBI" id="CHEBI:58702"/>
        <dbReference type="ChEBI" id="CHEBI:145989"/>
        <dbReference type="EC" id="2.5.1.19"/>
    </reaction>
    <physiologicalReaction direction="left-to-right" evidence="13">
        <dbReference type="Rhea" id="RHEA:21257"/>
    </physiologicalReaction>
</comment>
<feature type="binding site" evidence="15">
    <location>
        <position position="403"/>
    </location>
    <ligand>
        <name>phosphoenolpyruvate</name>
        <dbReference type="ChEBI" id="CHEBI:58702"/>
    </ligand>
</feature>
<dbReference type="PROSITE" id="PS00104">
    <property type="entry name" value="EPSP_SYNTHASE_1"/>
    <property type="match status" value="1"/>
</dbReference>
<dbReference type="FunFam" id="3.65.10.10:FF:000006">
    <property type="entry name" value="3-phosphoshikimate 1-carboxyvinyltransferase"/>
    <property type="match status" value="1"/>
</dbReference>
<evidence type="ECO:0000256" key="9">
    <source>
        <dbReference type="ARBA" id="ARBA00022679"/>
    </source>
</evidence>
<dbReference type="EMBL" id="CP114976">
    <property type="protein sequence ID" value="WBE24445.1"/>
    <property type="molecule type" value="Genomic_DNA"/>
</dbReference>
<dbReference type="InterPro" id="IPR013792">
    <property type="entry name" value="RNA3'P_cycl/enolpyr_Trfase_a/b"/>
</dbReference>
<dbReference type="Proteomes" id="UP001212189">
    <property type="component" value="Chromosome"/>
</dbReference>
<feature type="binding site" evidence="15">
    <location>
        <position position="478"/>
    </location>
    <ligand>
        <name>3-phosphoshikimate</name>
        <dbReference type="ChEBI" id="CHEBI:145989"/>
    </ligand>
</feature>
<comment type="pathway">
    <text evidence="2 15">Metabolic intermediate biosynthesis; chorismate biosynthesis; chorismate from D-erythrose 4-phosphate and phosphoenolpyruvate: step 6/7.</text>
</comment>
<dbReference type="PROSITE" id="PS51176">
    <property type="entry name" value="PDH_ADH"/>
    <property type="match status" value="1"/>
</dbReference>
<feature type="binding site" evidence="15">
    <location>
        <position position="624"/>
    </location>
    <ligand>
        <name>3-phosphoshikimate</name>
        <dbReference type="ChEBI" id="CHEBI:145989"/>
    </ligand>
</feature>
<dbReference type="InterPro" id="IPR036291">
    <property type="entry name" value="NAD(P)-bd_dom_sf"/>
</dbReference>
<feature type="binding site" evidence="15">
    <location>
        <position position="335"/>
    </location>
    <ligand>
        <name>3-phosphoshikimate</name>
        <dbReference type="ChEBI" id="CHEBI:145989"/>
    </ligand>
</feature>
<dbReference type="SUPFAM" id="SSF55205">
    <property type="entry name" value="EPT/RTPC-like"/>
    <property type="match status" value="1"/>
</dbReference>
<dbReference type="NCBIfam" id="NF011381">
    <property type="entry name" value="PRK14806.1"/>
    <property type="match status" value="1"/>
</dbReference>
<feature type="binding site" evidence="15">
    <location>
        <position position="478"/>
    </location>
    <ligand>
        <name>phosphoenolpyruvate</name>
        <dbReference type="ChEBI" id="CHEBI:58702"/>
    </ligand>
</feature>
<dbReference type="Pfam" id="PF00275">
    <property type="entry name" value="EPSP_synthase"/>
    <property type="match status" value="1"/>
</dbReference>
<feature type="binding site" evidence="15">
    <location>
        <position position="651"/>
    </location>
    <ligand>
        <name>3-phosphoshikimate</name>
        <dbReference type="ChEBI" id="CHEBI:145989"/>
    </ligand>
</feature>
<evidence type="ECO:0000256" key="15">
    <source>
        <dbReference type="HAMAP-Rule" id="MF_00210"/>
    </source>
</evidence>
<keyword evidence="10 17" id="KW-0560">Oxidoreductase</keyword>
<reference evidence="17 18" key="1">
    <citation type="submission" date="2022-12" db="EMBL/GenBank/DDBJ databases">
        <title>Coexistence and Characterization of a Novel Tigecycline Resistance gene tet(X) variant and blaNDM-1 in a Pseudomonas caeni Isolate of Chicken Origin.</title>
        <authorList>
            <person name="Lu X."/>
            <person name="Zhang L."/>
            <person name="Li R."/>
            <person name="Wang Z."/>
        </authorList>
    </citation>
    <scope>NUCLEOTIDE SEQUENCE [LARGE SCALE GENOMIC DNA]</scope>
    <source>
        <strain evidence="17 18">CE14</strain>
    </source>
</reference>
<dbReference type="GO" id="GO:0003866">
    <property type="term" value="F:3-phosphoshikimate 1-carboxyvinyltransferase activity"/>
    <property type="evidence" value="ECO:0007669"/>
    <property type="project" value="UniProtKB-UniRule"/>
</dbReference>
<dbReference type="RefSeq" id="WP_269817388.1">
    <property type="nucleotide sequence ID" value="NZ_CP114976.1"/>
</dbReference>
<keyword evidence="18" id="KW-1185">Reference proteome</keyword>
<dbReference type="SUPFAM" id="SSF48179">
    <property type="entry name" value="6-phosphogluconate dehydrogenase C-terminal domain-like"/>
    <property type="match status" value="1"/>
</dbReference>
<dbReference type="NCBIfam" id="TIGR01356">
    <property type="entry name" value="aroA"/>
    <property type="match status" value="1"/>
</dbReference>
<comment type="similarity">
    <text evidence="4">Belongs to the prephenate/arogenate dehydrogenase family.</text>
</comment>